<dbReference type="GO" id="GO:0004722">
    <property type="term" value="F:protein serine/threonine phosphatase activity"/>
    <property type="evidence" value="ECO:0007669"/>
    <property type="project" value="UniProtKB-EC"/>
</dbReference>
<keyword evidence="6 13" id="KW-0378">Hydrolase</keyword>
<evidence type="ECO:0000256" key="13">
    <source>
        <dbReference type="RuleBase" id="RU004273"/>
    </source>
</evidence>
<dbReference type="PIRSF" id="PIRSF000912">
    <property type="entry name" value="PPEF"/>
    <property type="match status" value="1"/>
</dbReference>
<proteinExistence type="inferred from homology"/>
<keyword evidence="5" id="KW-0677">Repeat</keyword>
<dbReference type="Gene3D" id="1.10.238.10">
    <property type="entry name" value="EF-hand"/>
    <property type="match status" value="1"/>
</dbReference>
<dbReference type="Pfam" id="PF13499">
    <property type="entry name" value="EF-hand_7"/>
    <property type="match status" value="1"/>
</dbReference>
<evidence type="ECO:0000256" key="2">
    <source>
        <dbReference type="ARBA" id="ARBA00001946"/>
    </source>
</evidence>
<dbReference type="InterPro" id="IPR051134">
    <property type="entry name" value="PPP_phosphatase"/>
</dbReference>
<evidence type="ECO:0000256" key="12">
    <source>
        <dbReference type="ARBA" id="ARBA00048336"/>
    </source>
</evidence>
<reference evidence="16" key="1">
    <citation type="submission" date="2025-08" db="UniProtKB">
        <authorList>
            <consortium name="RefSeq"/>
        </authorList>
    </citation>
    <scope>IDENTIFICATION</scope>
    <source>
        <tissue evidence="16">Kidney</tissue>
    </source>
</reference>
<organism evidence="15 16">
    <name type="scientific">Dipodomys ordii</name>
    <name type="common">Ord's kangaroo rat</name>
    <dbReference type="NCBI Taxonomy" id="10020"/>
    <lineage>
        <taxon>Eukaryota</taxon>
        <taxon>Metazoa</taxon>
        <taxon>Chordata</taxon>
        <taxon>Craniata</taxon>
        <taxon>Vertebrata</taxon>
        <taxon>Euteleostomi</taxon>
        <taxon>Mammalia</taxon>
        <taxon>Eutheria</taxon>
        <taxon>Euarchontoglires</taxon>
        <taxon>Glires</taxon>
        <taxon>Rodentia</taxon>
        <taxon>Castorimorpha</taxon>
        <taxon>Heteromyidae</taxon>
        <taxon>Dipodomyinae</taxon>
        <taxon>Dipodomys</taxon>
    </lineage>
</organism>
<dbReference type="GO" id="GO:0005506">
    <property type="term" value="F:iron ion binding"/>
    <property type="evidence" value="ECO:0007669"/>
    <property type="project" value="InterPro"/>
</dbReference>
<comment type="cofactor">
    <cofactor evidence="2">
        <name>Mg(2+)</name>
        <dbReference type="ChEBI" id="CHEBI:18420"/>
    </cofactor>
</comment>
<dbReference type="SUPFAM" id="SSF47473">
    <property type="entry name" value="EF-hand"/>
    <property type="match status" value="1"/>
</dbReference>
<evidence type="ECO:0000256" key="5">
    <source>
        <dbReference type="ARBA" id="ARBA00022737"/>
    </source>
</evidence>
<dbReference type="PROSITE" id="PS00125">
    <property type="entry name" value="SER_THR_PHOSPHATASE"/>
    <property type="match status" value="1"/>
</dbReference>
<dbReference type="InterPro" id="IPR004843">
    <property type="entry name" value="Calcineurin-like_PHP"/>
</dbReference>
<sequence>MGCGTSSLRNKQPEKVVKAALVIQNWYRGYRARLMARQHYALAIFQSIEYADEQSQMQLSNFFSFMLEHYKHARKEDLVLVNRLRETNLQDLKDRQSYVELVEVPKSYDGPRLQFPLTFTDIDVLLEAFRQQQVLHAHYVLEVLFETKKILRKMPNFTHVTTSPSKEITICGDLHGSLEDLLLIFYKNGLPSENNSYIFNGDFVDRGRNSIETLMVLFVSFLVYPSDLHLNRGNHEDFMMNLRYGFTQEVLYKYKLHGKQILKVLEEVYTWLPIGTIIDDEILIIHGGISESTDLNLLHRLERNKMKTVLMPPMSVNRDQAVDLKKDKAGKIMASGKATSSNSLSEQLSKHEWEQVITVFSASDYYEEGSNRGAYIRLAHDMAPRFFQYRATSASCLSPLYQRVEVMEYSAIRILKERIIARKTDLIRAFQLRDHSRSGKISVAQWAFSMENILELNLPWRTLSPHLVNIDSDGNVDYMSIFQDVHIVKSLETVKSAVIETLYRYRSDLKIIFNIIDSDHSGMISIEEFRAMWKLFSSHYNVCIDNTQLDELAHTMDLNRDGSIDFNEFLKTFYIVHKYDKLKTPHNKFAKFK</sequence>
<dbReference type="SMART" id="SM00054">
    <property type="entry name" value="EFh"/>
    <property type="match status" value="2"/>
</dbReference>
<evidence type="ECO:0000256" key="3">
    <source>
        <dbReference type="ARBA" id="ARBA00008294"/>
    </source>
</evidence>
<gene>
    <name evidence="16" type="primary">Ppef1</name>
</gene>
<evidence type="ECO:0000256" key="6">
    <source>
        <dbReference type="ARBA" id="ARBA00022801"/>
    </source>
</evidence>
<dbReference type="SMART" id="SM00156">
    <property type="entry name" value="PP2Ac"/>
    <property type="match status" value="1"/>
</dbReference>
<dbReference type="GO" id="GO:0050906">
    <property type="term" value="P:detection of stimulus involved in sensory perception"/>
    <property type="evidence" value="ECO:0007669"/>
    <property type="project" value="InterPro"/>
</dbReference>
<dbReference type="Pfam" id="PF08321">
    <property type="entry name" value="PPP5"/>
    <property type="match status" value="1"/>
</dbReference>
<dbReference type="Proteomes" id="UP000081671">
    <property type="component" value="Unplaced"/>
</dbReference>
<evidence type="ECO:0000256" key="1">
    <source>
        <dbReference type="ARBA" id="ARBA00001936"/>
    </source>
</evidence>
<comment type="similarity">
    <text evidence="3 13">Belongs to the PPP phosphatase family.</text>
</comment>
<evidence type="ECO:0000256" key="4">
    <source>
        <dbReference type="ARBA" id="ARBA00022723"/>
    </source>
</evidence>
<dbReference type="PROSITE" id="PS50096">
    <property type="entry name" value="IQ"/>
    <property type="match status" value="1"/>
</dbReference>
<evidence type="ECO:0000313" key="15">
    <source>
        <dbReference type="Proteomes" id="UP000081671"/>
    </source>
</evidence>
<dbReference type="InterPro" id="IPR012008">
    <property type="entry name" value="Ser/Thr-Pase_EF-hand_contain"/>
</dbReference>
<dbReference type="InterPro" id="IPR013235">
    <property type="entry name" value="PPP_dom"/>
</dbReference>
<dbReference type="GO" id="GO:0030145">
    <property type="term" value="F:manganese ion binding"/>
    <property type="evidence" value="ECO:0007669"/>
    <property type="project" value="InterPro"/>
</dbReference>
<dbReference type="InterPro" id="IPR000048">
    <property type="entry name" value="IQ_motif_EF-hand-BS"/>
</dbReference>
<evidence type="ECO:0000259" key="14">
    <source>
        <dbReference type="PROSITE" id="PS50222"/>
    </source>
</evidence>
<dbReference type="AlphaFoldDB" id="A0A1S3GH98"/>
<feature type="domain" description="EF-hand" evidence="14">
    <location>
        <begin position="504"/>
        <end position="539"/>
    </location>
</feature>
<dbReference type="OrthoDB" id="442428at2759"/>
<dbReference type="Gene3D" id="3.60.21.10">
    <property type="match status" value="1"/>
</dbReference>
<dbReference type="PROSITE" id="PS50222">
    <property type="entry name" value="EF_HAND_2"/>
    <property type="match status" value="2"/>
</dbReference>
<dbReference type="PROSITE" id="PS00018">
    <property type="entry name" value="EF_HAND_1"/>
    <property type="match status" value="2"/>
</dbReference>
<dbReference type="FunFam" id="1.10.238.10:FF:000164">
    <property type="entry name" value="Serine/threonine-protein phosphatase with EF-hands"/>
    <property type="match status" value="1"/>
</dbReference>
<keyword evidence="9" id="KW-0904">Protein phosphatase</keyword>
<dbReference type="PANTHER" id="PTHR45668:SF1">
    <property type="entry name" value="SERINE_THREONINE-PROTEIN PHOSPHATASE WITH EF-HANDS 1"/>
    <property type="match status" value="1"/>
</dbReference>
<dbReference type="CTD" id="5475"/>
<accession>A0A1S3GH98</accession>
<dbReference type="InterPro" id="IPR018247">
    <property type="entry name" value="EF_Hand_1_Ca_BS"/>
</dbReference>
<protein>
    <recommendedName>
        <fullName evidence="13">Serine/threonine-protein phosphatase</fullName>
        <ecNumber evidence="13">3.1.3.16</ecNumber>
    </recommendedName>
</protein>
<dbReference type="InterPro" id="IPR002048">
    <property type="entry name" value="EF_hand_dom"/>
</dbReference>
<dbReference type="GeneID" id="105997653"/>
<keyword evidence="10" id="KW-0464">Manganese</keyword>
<dbReference type="InterPro" id="IPR011992">
    <property type="entry name" value="EF-hand-dom_pair"/>
</dbReference>
<evidence type="ECO:0000256" key="11">
    <source>
        <dbReference type="ARBA" id="ARBA00047761"/>
    </source>
</evidence>
<dbReference type="SMART" id="SM00015">
    <property type="entry name" value="IQ"/>
    <property type="match status" value="1"/>
</dbReference>
<keyword evidence="4" id="KW-0479">Metal-binding</keyword>
<dbReference type="PRINTS" id="PR00114">
    <property type="entry name" value="STPHPHTASE"/>
</dbReference>
<comment type="cofactor">
    <cofactor evidence="1">
        <name>Mn(2+)</name>
        <dbReference type="ChEBI" id="CHEBI:29035"/>
    </cofactor>
</comment>
<dbReference type="InterPro" id="IPR006186">
    <property type="entry name" value="Ser/Thr-sp_prot-phosphatase"/>
</dbReference>
<evidence type="ECO:0000313" key="16">
    <source>
        <dbReference type="RefSeq" id="XP_012887599.1"/>
    </source>
</evidence>
<name>A0A1S3GH98_DIPOR</name>
<evidence type="ECO:0000256" key="8">
    <source>
        <dbReference type="ARBA" id="ARBA00022842"/>
    </source>
</evidence>
<keyword evidence="7" id="KW-0106">Calcium</keyword>
<dbReference type="PANTHER" id="PTHR45668">
    <property type="entry name" value="SERINE/THREONINE-PROTEIN PHOSPHATASE 5-RELATED"/>
    <property type="match status" value="1"/>
</dbReference>
<feature type="domain" description="EF-hand" evidence="14">
    <location>
        <begin position="544"/>
        <end position="579"/>
    </location>
</feature>
<dbReference type="Pfam" id="PF00612">
    <property type="entry name" value="IQ"/>
    <property type="match status" value="1"/>
</dbReference>
<dbReference type="GO" id="GO:0005509">
    <property type="term" value="F:calcium ion binding"/>
    <property type="evidence" value="ECO:0007669"/>
    <property type="project" value="InterPro"/>
</dbReference>
<evidence type="ECO:0000256" key="10">
    <source>
        <dbReference type="ARBA" id="ARBA00023211"/>
    </source>
</evidence>
<keyword evidence="8" id="KW-0460">Magnesium</keyword>
<evidence type="ECO:0000256" key="7">
    <source>
        <dbReference type="ARBA" id="ARBA00022837"/>
    </source>
</evidence>
<keyword evidence="15" id="KW-1185">Reference proteome</keyword>
<dbReference type="Pfam" id="PF00149">
    <property type="entry name" value="Metallophos"/>
    <property type="match status" value="1"/>
</dbReference>
<dbReference type="CDD" id="cd00051">
    <property type="entry name" value="EFh"/>
    <property type="match status" value="1"/>
</dbReference>
<dbReference type="SUPFAM" id="SSF56300">
    <property type="entry name" value="Metallo-dependent phosphatases"/>
    <property type="match status" value="1"/>
</dbReference>
<dbReference type="RefSeq" id="XP_012887599.1">
    <property type="nucleotide sequence ID" value="XM_013032145.1"/>
</dbReference>
<dbReference type="InterPro" id="IPR029052">
    <property type="entry name" value="Metallo-depent_PP-like"/>
</dbReference>
<dbReference type="CDD" id="cd23767">
    <property type="entry name" value="IQCD"/>
    <property type="match status" value="1"/>
</dbReference>
<comment type="catalytic activity">
    <reaction evidence="12 13">
        <text>O-phospho-L-threonyl-[protein] + H2O = L-threonyl-[protein] + phosphate</text>
        <dbReference type="Rhea" id="RHEA:47004"/>
        <dbReference type="Rhea" id="RHEA-COMP:11060"/>
        <dbReference type="Rhea" id="RHEA-COMP:11605"/>
        <dbReference type="ChEBI" id="CHEBI:15377"/>
        <dbReference type="ChEBI" id="CHEBI:30013"/>
        <dbReference type="ChEBI" id="CHEBI:43474"/>
        <dbReference type="ChEBI" id="CHEBI:61977"/>
        <dbReference type="EC" id="3.1.3.16"/>
    </reaction>
</comment>
<dbReference type="EC" id="3.1.3.16" evidence="13"/>
<comment type="catalytic activity">
    <reaction evidence="11">
        <text>O-phospho-L-seryl-[protein] + H2O = L-seryl-[protein] + phosphate</text>
        <dbReference type="Rhea" id="RHEA:20629"/>
        <dbReference type="Rhea" id="RHEA-COMP:9863"/>
        <dbReference type="Rhea" id="RHEA-COMP:11604"/>
        <dbReference type="ChEBI" id="CHEBI:15377"/>
        <dbReference type="ChEBI" id="CHEBI:29999"/>
        <dbReference type="ChEBI" id="CHEBI:43474"/>
        <dbReference type="ChEBI" id="CHEBI:83421"/>
        <dbReference type="EC" id="3.1.3.16"/>
    </reaction>
</comment>
<evidence type="ECO:0000256" key="9">
    <source>
        <dbReference type="ARBA" id="ARBA00022912"/>
    </source>
</evidence>